<accession>J3JWY6</accession>
<dbReference type="PANTHER" id="PTHR13113:SF1">
    <property type="entry name" value="EVOLUTIONARILY CONSERVED SIGNALING INTERMEDIATE IN TOLL PATHWAY, MITOCHONDRIAL"/>
    <property type="match status" value="1"/>
</dbReference>
<dbReference type="GO" id="GO:0045087">
    <property type="term" value="P:innate immune response"/>
    <property type="evidence" value="ECO:0007669"/>
    <property type="project" value="UniProtKB-KW"/>
</dbReference>
<dbReference type="GO" id="GO:0005634">
    <property type="term" value="C:nucleus"/>
    <property type="evidence" value="ECO:0007669"/>
    <property type="project" value="UniProtKB-SubCell"/>
</dbReference>
<dbReference type="HOGENOM" id="CLU_046917_1_0_1"/>
<keyword evidence="7" id="KW-0399">Innate immunity</keyword>
<evidence type="ECO:0000256" key="6">
    <source>
        <dbReference type="ARBA" id="ARBA00022490"/>
    </source>
</evidence>
<evidence type="ECO:0000256" key="1">
    <source>
        <dbReference type="ARBA" id="ARBA00004123"/>
    </source>
</evidence>
<organism evidence="13">
    <name type="scientific">Dendroctonus ponderosae</name>
    <name type="common">Mountain pine beetle</name>
    <dbReference type="NCBI Taxonomy" id="77166"/>
    <lineage>
        <taxon>Eukaryota</taxon>
        <taxon>Metazoa</taxon>
        <taxon>Ecdysozoa</taxon>
        <taxon>Arthropoda</taxon>
        <taxon>Hexapoda</taxon>
        <taxon>Insecta</taxon>
        <taxon>Pterygota</taxon>
        <taxon>Neoptera</taxon>
        <taxon>Endopterygota</taxon>
        <taxon>Coleoptera</taxon>
        <taxon>Polyphaga</taxon>
        <taxon>Cucujiformia</taxon>
        <taxon>Curculionidae</taxon>
        <taxon>Scolytinae</taxon>
        <taxon>Dendroctonus</taxon>
    </lineage>
</organism>
<feature type="domain" description="ECSIT C-terminal" evidence="12">
    <location>
        <begin position="244"/>
        <end position="368"/>
    </location>
</feature>
<evidence type="ECO:0000256" key="5">
    <source>
        <dbReference type="ARBA" id="ARBA00019998"/>
    </source>
</evidence>
<reference evidence="13" key="1">
    <citation type="journal article" date="2012" name="Insect Biochem. Mol. Biol.">
        <title>Transcriptome and full-length cDNA resources for the mountain pine beetle, Dendroctonus ponderosae Hopkins, a major insect pest of pine forests.</title>
        <authorList>
            <person name="Keeling C.I."/>
            <person name="Henderson H."/>
            <person name="Li M."/>
            <person name="Yuen M."/>
            <person name="Clark E.L."/>
            <person name="Fraser J.D."/>
            <person name="Huber D.P."/>
            <person name="Liao N.Y."/>
            <person name="Roderick Docking T."/>
            <person name="Birol I."/>
            <person name="Chan S.K."/>
            <person name="Taylor G.A."/>
            <person name="Palmquist D."/>
            <person name="Jones S.J."/>
            <person name="Bohlmann J."/>
        </authorList>
    </citation>
    <scope>NUCLEOTIDE SEQUENCE</scope>
    <source>
        <tissue evidence="13">Whole emerged adults</tissue>
    </source>
</reference>
<keyword evidence="10" id="KW-0496">Mitochondrion</keyword>
<keyword evidence="6" id="KW-0963">Cytoplasm</keyword>
<dbReference type="EMBL" id="BT127754">
    <property type="protein sequence ID" value="AEE62716.1"/>
    <property type="molecule type" value="mRNA"/>
</dbReference>
<dbReference type="GO" id="GO:0005739">
    <property type="term" value="C:mitochondrion"/>
    <property type="evidence" value="ECO:0007669"/>
    <property type="project" value="UniProtKB-SubCell"/>
</dbReference>
<evidence type="ECO:0000259" key="12">
    <source>
        <dbReference type="SMART" id="SM01284"/>
    </source>
</evidence>
<keyword evidence="9" id="KW-0809">Transit peptide</keyword>
<evidence type="ECO:0000256" key="11">
    <source>
        <dbReference type="ARBA" id="ARBA00023242"/>
    </source>
</evidence>
<proteinExistence type="evidence at transcript level"/>
<sequence>MLIRRLLQRSSLLFKCKNLPGQCSENVTKRYFKVSPLHFKEQTKEDKTSVTIRDGFQEVRDKNKDTYLQMINIYIDKEHVYRRGHVEFIYAALKHMKEFGVHRDLEVYRTLIDVLPKGKFVAQNLIQAEFMHYPKQQQCIIDLLSQMEENNVLPDFDMEDQLVAIFGRRAFPVRRYWRMMYWMPKWRYASPFPLPDPLPKDTYELAKLAIERISNVDPTNQVTIYQTADIKDSVDDTWIISAQSVSQKRLLSDNSVKVPVFVEGPFTVFLRGNYINYFILRGQPRSFDDTLENPDNVENIKAPFFNFKPPIENLVKVMPSVHEQEDGVIYSLCATGTSSKDSLLSWIRHLELDGNPILAELPIVFTLKSSTREITVENESDLEKKRIEDG</sequence>
<dbReference type="Pfam" id="PF14784">
    <property type="entry name" value="ECSIT_C"/>
    <property type="match status" value="1"/>
</dbReference>
<name>J3JWY6_DENPD</name>
<dbReference type="InterPro" id="IPR046448">
    <property type="entry name" value="ECSIT_N"/>
</dbReference>
<evidence type="ECO:0000256" key="3">
    <source>
        <dbReference type="ARBA" id="ARBA00004496"/>
    </source>
</evidence>
<evidence type="ECO:0000313" key="13">
    <source>
        <dbReference type="EMBL" id="AEE62716.1"/>
    </source>
</evidence>
<evidence type="ECO:0000256" key="2">
    <source>
        <dbReference type="ARBA" id="ARBA00004173"/>
    </source>
</evidence>
<evidence type="ECO:0000256" key="7">
    <source>
        <dbReference type="ARBA" id="ARBA00022588"/>
    </source>
</evidence>
<comment type="subcellular location">
    <subcellularLocation>
        <location evidence="3">Cytoplasm</location>
    </subcellularLocation>
    <subcellularLocation>
        <location evidence="2">Mitochondrion</location>
    </subcellularLocation>
    <subcellularLocation>
        <location evidence="1">Nucleus</location>
    </subcellularLocation>
</comment>
<keyword evidence="11" id="KW-0539">Nucleus</keyword>
<dbReference type="GO" id="GO:0007178">
    <property type="term" value="P:cell surface receptor protein serine/threonine kinase signaling pathway"/>
    <property type="evidence" value="ECO:0007669"/>
    <property type="project" value="TreeGrafter"/>
</dbReference>
<dbReference type="OrthoDB" id="10064298at2759"/>
<evidence type="ECO:0000256" key="9">
    <source>
        <dbReference type="ARBA" id="ARBA00022946"/>
    </source>
</evidence>
<comment type="similarity">
    <text evidence="4">Belongs to the ECSIT family.</text>
</comment>
<dbReference type="Pfam" id="PF06239">
    <property type="entry name" value="ECSIT_N"/>
    <property type="match status" value="1"/>
</dbReference>
<dbReference type="PANTHER" id="PTHR13113">
    <property type="entry name" value="ECSIT EVOLUTIONARILY CONSERVED SIGNALING INTERMEDIATE IN TOLL PATHWAYS"/>
    <property type="match status" value="1"/>
</dbReference>
<evidence type="ECO:0000256" key="10">
    <source>
        <dbReference type="ARBA" id="ARBA00023128"/>
    </source>
</evidence>
<dbReference type="AlphaFoldDB" id="J3JWY6"/>
<dbReference type="InterPro" id="IPR010418">
    <property type="entry name" value="ECSIT"/>
</dbReference>
<dbReference type="InterPro" id="IPR029342">
    <property type="entry name" value="ECIST_C"/>
</dbReference>
<dbReference type="SMART" id="SM01284">
    <property type="entry name" value="ECSIT_Cterm"/>
    <property type="match status" value="1"/>
</dbReference>
<evidence type="ECO:0000256" key="4">
    <source>
        <dbReference type="ARBA" id="ARBA00007674"/>
    </source>
</evidence>
<keyword evidence="8" id="KW-0391">Immunity</keyword>
<protein>
    <recommendedName>
        <fullName evidence="5">Evolutionarily conserved signaling intermediate in Toll pathway, mitochondrial</fullName>
    </recommendedName>
</protein>
<evidence type="ECO:0000256" key="8">
    <source>
        <dbReference type="ARBA" id="ARBA00022859"/>
    </source>
</evidence>